<reference evidence="2 3" key="1">
    <citation type="submission" date="2019-11" db="EMBL/GenBank/DDBJ databases">
        <title>Winogradskyella ouciana sp. nov., isolated from the hadal seawater of the Mariana Trench.</title>
        <authorList>
            <person name="Liu R."/>
        </authorList>
    </citation>
    <scope>NUCLEOTIDE SEQUENCE [LARGE SCALE GENOMIC DNA]</scope>
    <source>
        <strain evidence="2 3">ZXX205</strain>
    </source>
</reference>
<dbReference type="InterPro" id="IPR029046">
    <property type="entry name" value="LolA/LolB/LppX"/>
</dbReference>
<dbReference type="Gene3D" id="2.50.20.10">
    <property type="entry name" value="Lipoprotein localisation LolA/LolB/LppX"/>
    <property type="match status" value="1"/>
</dbReference>
<keyword evidence="3" id="KW-1185">Reference proteome</keyword>
<protein>
    <submittedName>
        <fullName evidence="2">DUF4292 domain-containing protein</fullName>
    </submittedName>
</protein>
<name>A0A7K1GDY2_9FLAO</name>
<accession>A0A7K1GDY2</accession>
<proteinExistence type="predicted"/>
<keyword evidence="1" id="KW-0732">Signal</keyword>
<dbReference type="Proteomes" id="UP000447545">
    <property type="component" value="Unassembled WGS sequence"/>
</dbReference>
<dbReference type="Pfam" id="PF14125">
    <property type="entry name" value="DUF4292"/>
    <property type="match status" value="1"/>
</dbReference>
<dbReference type="AlphaFoldDB" id="A0A7K1GDY2"/>
<organism evidence="2 3">
    <name type="scientific">Winogradskyella ouciana</name>
    <dbReference type="NCBI Taxonomy" id="2608631"/>
    <lineage>
        <taxon>Bacteria</taxon>
        <taxon>Pseudomonadati</taxon>
        <taxon>Bacteroidota</taxon>
        <taxon>Flavobacteriia</taxon>
        <taxon>Flavobacteriales</taxon>
        <taxon>Flavobacteriaceae</taxon>
        <taxon>Winogradskyella</taxon>
    </lineage>
</organism>
<comment type="caution">
    <text evidence="2">The sequence shown here is derived from an EMBL/GenBank/DDBJ whole genome shotgun (WGS) entry which is preliminary data.</text>
</comment>
<evidence type="ECO:0000313" key="2">
    <source>
        <dbReference type="EMBL" id="MTE27245.1"/>
    </source>
</evidence>
<dbReference type="SUPFAM" id="SSF89392">
    <property type="entry name" value="Prokaryotic lipoproteins and lipoprotein localization factors"/>
    <property type="match status" value="1"/>
</dbReference>
<evidence type="ECO:0000256" key="1">
    <source>
        <dbReference type="ARBA" id="ARBA00022729"/>
    </source>
</evidence>
<evidence type="ECO:0000313" key="3">
    <source>
        <dbReference type="Proteomes" id="UP000447545"/>
    </source>
</evidence>
<sequence>MKQEQRYKNFQFIKVFFTLLLAITLTNCKSAKSVIESGKASDKLSAKQVIKQHQKNDADFKTLQGKVKIDIIQNQEEQGSTFNLRIEKDKVIWLSAKLGLARMMITPEKVRFYNKLDNEYFDGDYKLLSDFVGVDLDFDKVQNILLGQAIFNLKDEAHTVSVNENSYALQPKDQNALLELFYLINPSHFKMDSLQLFQQLKKRILQVDYMSYQEVEKQVLPKDIKIIAVEDTDEVAITMEFKSLTLNEEVRFPFKIPAGYKEIVIK</sequence>
<gene>
    <name evidence="2" type="ORF">F1003_09935</name>
</gene>
<dbReference type="RefSeq" id="WP_155089254.1">
    <property type="nucleotide sequence ID" value="NZ_WJYA01000005.1"/>
</dbReference>
<dbReference type="InterPro" id="IPR025634">
    <property type="entry name" value="DUF4292"/>
</dbReference>
<dbReference type="EMBL" id="WJYA01000005">
    <property type="protein sequence ID" value="MTE27245.1"/>
    <property type="molecule type" value="Genomic_DNA"/>
</dbReference>